<accession>A0A482WE72</accession>
<keyword evidence="3" id="KW-1185">Reference proteome</keyword>
<dbReference type="OrthoDB" id="8192496at2759"/>
<gene>
    <name evidence="2" type="ORF">BDFB_003367</name>
</gene>
<sequence>MPYTFEQEIFLIECYFRNAQKQEDGQWSYSMIQCVRDFEKEFPEAESSYDTLSQHIRRLVKRFRETGTISKGKSSGRKTVLTEDMIEDIRFLIEQDPTKSLRQLSRQTGSPNSQKQSKNKLSFVGLSVATCHKVVKYRSKKIKKEPNDPLALE</sequence>
<dbReference type="EMBL" id="QDEB01002607">
    <property type="protein sequence ID" value="RZC43029.1"/>
    <property type="molecule type" value="Genomic_DNA"/>
</dbReference>
<protein>
    <submittedName>
        <fullName evidence="2">Uncharacterized protein</fullName>
    </submittedName>
</protein>
<name>A0A482WE72_ASBVE</name>
<evidence type="ECO:0000256" key="1">
    <source>
        <dbReference type="SAM" id="MobiDB-lite"/>
    </source>
</evidence>
<evidence type="ECO:0000313" key="2">
    <source>
        <dbReference type="EMBL" id="RZC43029.1"/>
    </source>
</evidence>
<evidence type="ECO:0000313" key="3">
    <source>
        <dbReference type="Proteomes" id="UP000292052"/>
    </source>
</evidence>
<feature type="region of interest" description="Disordered" evidence="1">
    <location>
        <begin position="101"/>
        <end position="120"/>
    </location>
</feature>
<comment type="caution">
    <text evidence="2">The sequence shown here is derived from an EMBL/GenBank/DDBJ whole genome shotgun (WGS) entry which is preliminary data.</text>
</comment>
<reference evidence="2 3" key="1">
    <citation type="submission" date="2017-03" db="EMBL/GenBank/DDBJ databases">
        <title>Genome of the blue death feigning beetle - Asbolus verrucosus.</title>
        <authorList>
            <person name="Rider S.D."/>
        </authorList>
    </citation>
    <scope>NUCLEOTIDE SEQUENCE [LARGE SCALE GENOMIC DNA]</scope>
    <source>
        <strain evidence="2">Butters</strain>
        <tissue evidence="2">Head and leg muscle</tissue>
    </source>
</reference>
<dbReference type="Proteomes" id="UP000292052">
    <property type="component" value="Unassembled WGS sequence"/>
</dbReference>
<organism evidence="2 3">
    <name type="scientific">Asbolus verrucosus</name>
    <name type="common">Desert ironclad beetle</name>
    <dbReference type="NCBI Taxonomy" id="1661398"/>
    <lineage>
        <taxon>Eukaryota</taxon>
        <taxon>Metazoa</taxon>
        <taxon>Ecdysozoa</taxon>
        <taxon>Arthropoda</taxon>
        <taxon>Hexapoda</taxon>
        <taxon>Insecta</taxon>
        <taxon>Pterygota</taxon>
        <taxon>Neoptera</taxon>
        <taxon>Endopterygota</taxon>
        <taxon>Coleoptera</taxon>
        <taxon>Polyphaga</taxon>
        <taxon>Cucujiformia</taxon>
        <taxon>Tenebrionidae</taxon>
        <taxon>Pimeliinae</taxon>
        <taxon>Asbolus</taxon>
    </lineage>
</organism>
<dbReference type="AlphaFoldDB" id="A0A482WE72"/>
<proteinExistence type="predicted"/>